<proteinExistence type="predicted"/>
<gene>
    <name evidence="1" type="ORF">VNO80_18202</name>
</gene>
<organism evidence="1 2">
    <name type="scientific">Phaseolus coccineus</name>
    <name type="common">Scarlet runner bean</name>
    <name type="synonym">Phaseolus multiflorus</name>
    <dbReference type="NCBI Taxonomy" id="3886"/>
    <lineage>
        <taxon>Eukaryota</taxon>
        <taxon>Viridiplantae</taxon>
        <taxon>Streptophyta</taxon>
        <taxon>Embryophyta</taxon>
        <taxon>Tracheophyta</taxon>
        <taxon>Spermatophyta</taxon>
        <taxon>Magnoliopsida</taxon>
        <taxon>eudicotyledons</taxon>
        <taxon>Gunneridae</taxon>
        <taxon>Pentapetalae</taxon>
        <taxon>rosids</taxon>
        <taxon>fabids</taxon>
        <taxon>Fabales</taxon>
        <taxon>Fabaceae</taxon>
        <taxon>Papilionoideae</taxon>
        <taxon>50 kb inversion clade</taxon>
        <taxon>NPAAA clade</taxon>
        <taxon>indigoferoid/millettioid clade</taxon>
        <taxon>Phaseoleae</taxon>
        <taxon>Phaseolus</taxon>
    </lineage>
</organism>
<accession>A0AAN9QZ94</accession>
<sequence>MDTAKFDYELACLLGSIVKTAVRIVNGLSLTSLMSIFDNAVMHNQHNKNLHILPLFVWRIRISPSHSLGIQTLFFVKIEVICGFVACGKPCIKLGVEKVNSSDGVVDSNEMLF</sequence>
<dbReference type="AlphaFoldDB" id="A0AAN9QZ94"/>
<keyword evidence="2" id="KW-1185">Reference proteome</keyword>
<name>A0AAN9QZ94_PHACN</name>
<evidence type="ECO:0000313" key="2">
    <source>
        <dbReference type="Proteomes" id="UP001374584"/>
    </source>
</evidence>
<evidence type="ECO:0000313" key="1">
    <source>
        <dbReference type="EMBL" id="KAK7352774.1"/>
    </source>
</evidence>
<dbReference type="Proteomes" id="UP001374584">
    <property type="component" value="Unassembled WGS sequence"/>
</dbReference>
<reference evidence="1 2" key="1">
    <citation type="submission" date="2024-01" db="EMBL/GenBank/DDBJ databases">
        <title>The genomes of 5 underutilized Papilionoideae crops provide insights into root nodulation and disease resistanc.</title>
        <authorList>
            <person name="Jiang F."/>
        </authorList>
    </citation>
    <scope>NUCLEOTIDE SEQUENCE [LARGE SCALE GENOMIC DNA]</scope>
    <source>
        <strain evidence="1">JINMINGXINNONG_FW02</strain>
        <tissue evidence="1">Leaves</tissue>
    </source>
</reference>
<comment type="caution">
    <text evidence="1">The sequence shown here is derived from an EMBL/GenBank/DDBJ whole genome shotgun (WGS) entry which is preliminary data.</text>
</comment>
<dbReference type="EMBL" id="JAYMYR010000007">
    <property type="protein sequence ID" value="KAK7352774.1"/>
    <property type="molecule type" value="Genomic_DNA"/>
</dbReference>
<protein>
    <submittedName>
        <fullName evidence="1">Uncharacterized protein</fullName>
    </submittedName>
</protein>